<proteinExistence type="predicted"/>
<feature type="transmembrane region" description="Helical" evidence="1">
    <location>
        <begin position="74"/>
        <end position="105"/>
    </location>
</feature>
<evidence type="ECO:0000256" key="1">
    <source>
        <dbReference type="SAM" id="Phobius"/>
    </source>
</evidence>
<dbReference type="STRING" id="36805.BOH66_03210"/>
<evidence type="ECO:0000313" key="3">
    <source>
        <dbReference type="Proteomes" id="UP000187185"/>
    </source>
</evidence>
<keyword evidence="1" id="KW-0812">Transmembrane</keyword>
<dbReference type="AlphaFoldDB" id="A0A1P8U5M2"/>
<dbReference type="EMBL" id="CP018762">
    <property type="protein sequence ID" value="APZ33395.1"/>
    <property type="molecule type" value="Genomic_DNA"/>
</dbReference>
<protein>
    <submittedName>
        <fullName evidence="2">Uncharacterized protein</fullName>
    </submittedName>
</protein>
<dbReference type="KEGG" id="maur:BOH66_03210"/>
<keyword evidence="3" id="KW-1185">Reference proteome</keyword>
<organism evidence="2 3">
    <name type="scientific">Microbacterium aurum</name>
    <dbReference type="NCBI Taxonomy" id="36805"/>
    <lineage>
        <taxon>Bacteria</taxon>
        <taxon>Bacillati</taxon>
        <taxon>Actinomycetota</taxon>
        <taxon>Actinomycetes</taxon>
        <taxon>Micrococcales</taxon>
        <taxon>Microbacteriaceae</taxon>
        <taxon>Microbacterium</taxon>
    </lineage>
</organism>
<evidence type="ECO:0000313" key="2">
    <source>
        <dbReference type="EMBL" id="APZ33395.1"/>
    </source>
</evidence>
<dbReference type="Proteomes" id="UP000187185">
    <property type="component" value="Chromosome"/>
</dbReference>
<accession>A0A1P8U5M2</accession>
<keyword evidence="1" id="KW-0472">Membrane</keyword>
<keyword evidence="1" id="KW-1133">Transmembrane helix</keyword>
<gene>
    <name evidence="2" type="ORF">BOH66_03210</name>
</gene>
<sequence length="122" mass="13360">MHAGRCAARATVSIAAAFLPRPESRIMAEVWAADLDHADELSVDCGDIARGAVAFVVRRGPSAWCRRRWVRATFLTAGLLVSAIFIPPWFLMPVVALGLLVWLIAAPTDESRKAPRTSRHLL</sequence>
<name>A0A1P8U5M2_9MICO</name>
<reference evidence="2 3" key="1">
    <citation type="submission" date="2016-12" db="EMBL/GenBank/DDBJ databases">
        <title>Complete genome sequence of Microbacterium aurum KACC 15219.</title>
        <authorList>
            <person name="Jung Y."/>
            <person name="Shin J.-H."/>
            <person name="Lee Y.-J."/>
            <person name="Yi H."/>
            <person name="Bahn Y.-S."/>
            <person name="Kim J.F."/>
            <person name="Lee D.-W."/>
        </authorList>
    </citation>
    <scope>NUCLEOTIDE SEQUENCE [LARGE SCALE GENOMIC DNA]</scope>
    <source>
        <strain evidence="2 3">KACC 15219</strain>
    </source>
</reference>